<keyword evidence="3" id="KW-1185">Reference proteome</keyword>
<sequence>MKRNAGKKTFRVWHRRIGVAIALFLLLITVTGMLINHANQLGLDRTPVKNKLLLDVYGIGAPHALQTFSYQQRHLTLADSRVLLDEQLIWESAYPLIAAVATEQGWFVASQQQLIWLSPGGQLIDTLDSASGLPTPITGLGQVQQSPLLRTPEGNWLSEDEFLSWTRAHANAEIVWSEPDGNTPEHMVLLARSQHLNWERVLLDLHSGRLFGSWAIWFWDVIGLLIIAMLLSGLWLWQSKR</sequence>
<proteinExistence type="predicted"/>
<organism evidence="2 3">
    <name type="scientific">Pseudobowmanella zhangzhouensis</name>
    <dbReference type="NCBI Taxonomy" id="1537679"/>
    <lineage>
        <taxon>Bacteria</taxon>
        <taxon>Pseudomonadati</taxon>
        <taxon>Pseudomonadota</taxon>
        <taxon>Gammaproteobacteria</taxon>
        <taxon>Alteromonadales</taxon>
        <taxon>Alteromonadaceae</taxon>
    </lineage>
</organism>
<keyword evidence="1" id="KW-0812">Transmembrane</keyword>
<accession>A0ABW1XLE9</accession>
<dbReference type="Proteomes" id="UP001596364">
    <property type="component" value="Unassembled WGS sequence"/>
</dbReference>
<dbReference type="EMBL" id="JBHSUS010000001">
    <property type="protein sequence ID" value="MFC6440172.1"/>
    <property type="molecule type" value="Genomic_DNA"/>
</dbReference>
<dbReference type="Pfam" id="PF03929">
    <property type="entry name" value="PepSY_TM"/>
    <property type="match status" value="1"/>
</dbReference>
<evidence type="ECO:0000256" key="1">
    <source>
        <dbReference type="SAM" id="Phobius"/>
    </source>
</evidence>
<dbReference type="PANTHER" id="PTHR40115">
    <property type="entry name" value="INNER MEMBRANE PROTEIN WITH PEPSY TM HELIX"/>
    <property type="match status" value="1"/>
</dbReference>
<dbReference type="RefSeq" id="WP_131257062.1">
    <property type="nucleotide sequence ID" value="NZ_JBHSUS010000001.1"/>
</dbReference>
<dbReference type="InterPro" id="IPR032307">
    <property type="entry name" value="PepSY_TM-like_2"/>
</dbReference>
<gene>
    <name evidence="2" type="ORF">ACFP85_08435</name>
</gene>
<dbReference type="PANTHER" id="PTHR40115:SF1">
    <property type="entry name" value="INNER MEMBRANE PROTEIN WITH PEPSY TM HELIX"/>
    <property type="match status" value="1"/>
</dbReference>
<reference evidence="3" key="1">
    <citation type="journal article" date="2019" name="Int. J. Syst. Evol. Microbiol.">
        <title>The Global Catalogue of Microorganisms (GCM) 10K type strain sequencing project: providing services to taxonomists for standard genome sequencing and annotation.</title>
        <authorList>
            <consortium name="The Broad Institute Genomics Platform"/>
            <consortium name="The Broad Institute Genome Sequencing Center for Infectious Disease"/>
            <person name="Wu L."/>
            <person name="Ma J."/>
        </authorList>
    </citation>
    <scope>NUCLEOTIDE SEQUENCE [LARGE SCALE GENOMIC DNA]</scope>
    <source>
        <strain evidence="3">CGMCC 1.16031</strain>
    </source>
</reference>
<keyword evidence="1" id="KW-1133">Transmembrane helix</keyword>
<protein>
    <submittedName>
        <fullName evidence="2">PepSY-associated TM helix domain-containing protein</fullName>
    </submittedName>
</protein>
<dbReference type="InterPro" id="IPR005625">
    <property type="entry name" value="PepSY-ass_TM"/>
</dbReference>
<evidence type="ECO:0000313" key="3">
    <source>
        <dbReference type="Proteomes" id="UP001596364"/>
    </source>
</evidence>
<keyword evidence="1" id="KW-0472">Membrane</keyword>
<name>A0ABW1XLE9_9ALTE</name>
<comment type="caution">
    <text evidence="2">The sequence shown here is derived from an EMBL/GenBank/DDBJ whole genome shotgun (WGS) entry which is preliminary data.</text>
</comment>
<feature type="transmembrane region" description="Helical" evidence="1">
    <location>
        <begin position="214"/>
        <end position="237"/>
    </location>
</feature>
<evidence type="ECO:0000313" key="2">
    <source>
        <dbReference type="EMBL" id="MFC6440172.1"/>
    </source>
</evidence>